<reference evidence="2" key="1">
    <citation type="submission" date="2022-01" db="EMBL/GenBank/DDBJ databases">
        <authorList>
            <person name="King R."/>
        </authorList>
    </citation>
    <scope>NUCLEOTIDE SEQUENCE</scope>
</reference>
<evidence type="ECO:0000313" key="3">
    <source>
        <dbReference type="Proteomes" id="UP001152799"/>
    </source>
</evidence>
<name>A0A9P0DL90_9CUCU</name>
<dbReference type="Proteomes" id="UP001152799">
    <property type="component" value="Chromosome 4"/>
</dbReference>
<dbReference type="EMBL" id="OU892280">
    <property type="protein sequence ID" value="CAH1128978.1"/>
    <property type="molecule type" value="Genomic_DNA"/>
</dbReference>
<organism evidence="2 3">
    <name type="scientific">Ceutorhynchus assimilis</name>
    <name type="common">cabbage seed weevil</name>
    <dbReference type="NCBI Taxonomy" id="467358"/>
    <lineage>
        <taxon>Eukaryota</taxon>
        <taxon>Metazoa</taxon>
        <taxon>Ecdysozoa</taxon>
        <taxon>Arthropoda</taxon>
        <taxon>Hexapoda</taxon>
        <taxon>Insecta</taxon>
        <taxon>Pterygota</taxon>
        <taxon>Neoptera</taxon>
        <taxon>Endopterygota</taxon>
        <taxon>Coleoptera</taxon>
        <taxon>Polyphaga</taxon>
        <taxon>Cucujiformia</taxon>
        <taxon>Curculionidae</taxon>
        <taxon>Ceutorhynchinae</taxon>
        <taxon>Ceutorhynchus</taxon>
    </lineage>
</organism>
<evidence type="ECO:0000313" key="2">
    <source>
        <dbReference type="EMBL" id="CAH1128978.1"/>
    </source>
</evidence>
<evidence type="ECO:0000256" key="1">
    <source>
        <dbReference type="SAM" id="Coils"/>
    </source>
</evidence>
<feature type="coiled-coil region" evidence="1">
    <location>
        <begin position="53"/>
        <end position="136"/>
    </location>
</feature>
<accession>A0A9P0DL90</accession>
<keyword evidence="1" id="KW-0175">Coiled coil</keyword>
<keyword evidence="3" id="KW-1185">Reference proteome</keyword>
<proteinExistence type="predicted"/>
<dbReference type="OrthoDB" id="6754035at2759"/>
<sequence>MIIYLGALIFATASMVVAFILVTQGNFHNFTEKAPKITELPIITASGEIVNSVEDLDMQLDFLENQLEEKEKDLEATKSRQECAAKKLEKLSDTATHVKKFYIKLKTEATKSETEINELRSQIDDFKKRQLRLKEEVNENVKYYTGMLNNIDATDEYEVVKKSAIIEEEQQ</sequence>
<protein>
    <submittedName>
        <fullName evidence="2">Uncharacterized protein</fullName>
    </submittedName>
</protein>
<gene>
    <name evidence="2" type="ORF">CEUTPL_LOCUS7694</name>
</gene>
<dbReference type="AlphaFoldDB" id="A0A9P0DL90"/>